<feature type="compositionally biased region" description="Basic and acidic residues" evidence="1">
    <location>
        <begin position="133"/>
        <end position="145"/>
    </location>
</feature>
<dbReference type="Pfam" id="PF06936">
    <property type="entry name" value="Selenoprotein_S"/>
    <property type="match status" value="1"/>
</dbReference>
<organism evidence="2 3">
    <name type="scientific">Myodes glareolus</name>
    <name type="common">Bank vole</name>
    <name type="synonym">Clethrionomys glareolus</name>
    <dbReference type="NCBI Taxonomy" id="447135"/>
    <lineage>
        <taxon>Eukaryota</taxon>
        <taxon>Metazoa</taxon>
        <taxon>Chordata</taxon>
        <taxon>Craniata</taxon>
        <taxon>Vertebrata</taxon>
        <taxon>Euteleostomi</taxon>
        <taxon>Mammalia</taxon>
        <taxon>Eutheria</taxon>
        <taxon>Euarchontoglires</taxon>
        <taxon>Glires</taxon>
        <taxon>Rodentia</taxon>
        <taxon>Myomorpha</taxon>
        <taxon>Muroidea</taxon>
        <taxon>Cricetidae</taxon>
        <taxon>Arvicolinae</taxon>
        <taxon>Myodes</taxon>
    </lineage>
</organism>
<dbReference type="Gene3D" id="6.10.250.2950">
    <property type="match status" value="1"/>
</dbReference>
<name>A0AAW0H589_MYOGA</name>
<gene>
    <name evidence="2" type="ORF">U0070_022345</name>
</gene>
<proteinExistence type="predicted"/>
<feature type="region of interest" description="Disordered" evidence="1">
    <location>
        <begin position="125"/>
        <end position="146"/>
    </location>
</feature>
<dbReference type="GO" id="GO:0005789">
    <property type="term" value="C:endoplasmic reticulum membrane"/>
    <property type="evidence" value="ECO:0007669"/>
    <property type="project" value="InterPro"/>
</dbReference>
<protein>
    <submittedName>
        <fullName evidence="2">Uncharacterized protein</fullName>
    </submittedName>
</protein>
<dbReference type="AlphaFoldDB" id="A0AAW0H589"/>
<accession>A0AAW0H589</accession>
<comment type="caution">
    <text evidence="2">The sequence shown here is derived from an EMBL/GenBank/DDBJ whole genome shotgun (WGS) entry which is preliminary data.</text>
</comment>
<keyword evidence="3" id="KW-1185">Reference proteome</keyword>
<reference evidence="2 3" key="1">
    <citation type="journal article" date="2023" name="bioRxiv">
        <title>Conserved and derived expression patterns and positive selection on dental genes reveal complex evolutionary context of ever-growing rodent molars.</title>
        <authorList>
            <person name="Calamari Z.T."/>
            <person name="Song A."/>
            <person name="Cohen E."/>
            <person name="Akter M."/>
            <person name="Roy R.D."/>
            <person name="Hallikas O."/>
            <person name="Christensen M.M."/>
            <person name="Li P."/>
            <person name="Marangoni P."/>
            <person name="Jernvall J."/>
            <person name="Klein O.D."/>
        </authorList>
    </citation>
    <scope>NUCLEOTIDE SEQUENCE [LARGE SCALE GENOMIC DNA]</scope>
    <source>
        <strain evidence="2">V071</strain>
    </source>
</reference>
<dbReference type="GO" id="GO:0006886">
    <property type="term" value="P:intracellular protein transport"/>
    <property type="evidence" value="ECO:0007669"/>
    <property type="project" value="InterPro"/>
</dbReference>
<dbReference type="EMBL" id="JBBHLL010000750">
    <property type="protein sequence ID" value="KAK7797987.1"/>
    <property type="molecule type" value="Genomic_DNA"/>
</dbReference>
<dbReference type="InterPro" id="IPR009703">
    <property type="entry name" value="Selenoprotein_S"/>
</dbReference>
<sequence length="212" mass="24174">RLTISLQRSEKQHWKLIMKPPGLLDVLIKKKKVLGEEWRKCRWQRQSWSTARNPRSARLALETKGLRISPRHNGFPTGQLRLLPPLQLHPSLHCDPETRTEADLEPDVVKQQEALAAAHLRMQEGLNGQGENPEEKPRQLEEGKGGRRLKCGTACKKAEVTEEIQEGLRKKMMLGFLLHLSPPTENLTKSLCGEVPSIIFWSYGRRAKDVSI</sequence>
<evidence type="ECO:0000313" key="2">
    <source>
        <dbReference type="EMBL" id="KAK7797987.1"/>
    </source>
</evidence>
<feature type="non-terminal residue" evidence="2">
    <location>
        <position position="1"/>
    </location>
</feature>
<dbReference type="Proteomes" id="UP001488838">
    <property type="component" value="Unassembled WGS sequence"/>
</dbReference>
<evidence type="ECO:0000313" key="3">
    <source>
        <dbReference type="Proteomes" id="UP001488838"/>
    </source>
</evidence>
<evidence type="ECO:0000256" key="1">
    <source>
        <dbReference type="SAM" id="MobiDB-lite"/>
    </source>
</evidence>